<dbReference type="EMBL" id="LR214986">
    <property type="protein sequence ID" value="VEU64702.1"/>
    <property type="molecule type" value="Genomic_DNA"/>
</dbReference>
<accession>A0A449AID8</accession>
<keyword evidence="2" id="KW-0614">Plasmid</keyword>
<keyword evidence="1" id="KW-0732">Signal</keyword>
<geneLocation type="plasmid" evidence="2 3">
    <name>13</name>
</geneLocation>
<reference evidence="2 3" key="1">
    <citation type="submission" date="2019-01" db="EMBL/GenBank/DDBJ databases">
        <authorList>
            <consortium name="Pathogen Informatics"/>
        </authorList>
    </citation>
    <scope>NUCLEOTIDE SEQUENCE [LARGE SCALE GENOMIC DNA]</scope>
    <source>
        <strain evidence="2 3">NCTC10142</strain>
        <plasmid evidence="3">13</plasmid>
    </source>
</reference>
<dbReference type="RefSeq" id="WP_129720592.1">
    <property type="nucleotide sequence ID" value="NZ_LR214986.1"/>
</dbReference>
<protein>
    <recommendedName>
        <fullName evidence="4">Lipoprotein</fullName>
    </recommendedName>
</protein>
<feature type="chain" id="PRO_5019104761" description="Lipoprotein" evidence="1">
    <location>
        <begin position="29"/>
        <end position="399"/>
    </location>
</feature>
<organism evidence="2 3">
    <name type="scientific">Mycoplasmopsis cynos</name>
    <dbReference type="NCBI Taxonomy" id="171284"/>
    <lineage>
        <taxon>Bacteria</taxon>
        <taxon>Bacillati</taxon>
        <taxon>Mycoplasmatota</taxon>
        <taxon>Mycoplasmoidales</taxon>
        <taxon>Metamycoplasmataceae</taxon>
        <taxon>Mycoplasmopsis</taxon>
    </lineage>
</organism>
<evidence type="ECO:0000313" key="2">
    <source>
        <dbReference type="EMBL" id="VEU64702.1"/>
    </source>
</evidence>
<dbReference type="PROSITE" id="PS51257">
    <property type="entry name" value="PROKAR_LIPOPROTEIN"/>
    <property type="match status" value="1"/>
</dbReference>
<sequence length="399" mass="47602">MQKRFKLKLWFSSLCLVSLPLISISCSAETRTRNSISELNNYLKSIKNSHKEKYKYFIPVLEFSINSLNKFVNETNDKGYYISENAWNNINAQVKARYQLFLNVQKELDKLQNDQINDPNKGIKSERFLELYYFIHSQNDPEFKIYNKAIESFSLTQWWINYSKAFLFNYIIKKTPGIFDLNTFKVDLKPFYDTTMNIYNAAELIEPKNEITAIDVFVKDYETKLDQLFQTINHTNQSSYKSVFSEYTFIKNEYKEIQNAIQPNLKLYFELIQKIRHSYFQTLEIKPILSDDILTLWDKFFTNLASNINKFIFEYVLYKFNDDDKHLRELLTAIGNLTNSNDAYMKLNEEAKNINYDIRKDSKFNQKLQKVIDQYFNQKIMFDKADQQISKYIINNKKG</sequence>
<proteinExistence type="predicted"/>
<evidence type="ECO:0008006" key="4">
    <source>
        <dbReference type="Google" id="ProtNLM"/>
    </source>
</evidence>
<dbReference type="AlphaFoldDB" id="A0A449AID8"/>
<evidence type="ECO:0000256" key="1">
    <source>
        <dbReference type="SAM" id="SignalP"/>
    </source>
</evidence>
<evidence type="ECO:0000313" key="3">
    <source>
        <dbReference type="Proteomes" id="UP000289506"/>
    </source>
</evidence>
<name>A0A449AID8_9BACT</name>
<dbReference type="Proteomes" id="UP000289506">
    <property type="component" value="Plasmid 13"/>
</dbReference>
<feature type="signal peptide" evidence="1">
    <location>
        <begin position="1"/>
        <end position="28"/>
    </location>
</feature>
<gene>
    <name evidence="2" type="ORF">NCTC10142_00458</name>
</gene>